<evidence type="ECO:0000256" key="1">
    <source>
        <dbReference type="SAM" id="Phobius"/>
    </source>
</evidence>
<gene>
    <name evidence="2" type="ORF">GCM10011401_21130</name>
</gene>
<dbReference type="Proteomes" id="UP000633136">
    <property type="component" value="Unassembled WGS sequence"/>
</dbReference>
<keyword evidence="1" id="KW-0812">Transmembrane</keyword>
<proteinExistence type="predicted"/>
<sequence>MTALCTTLFLIWTVHLVTDRTLIPVEVDPAVQPFGNLAVTWTFLGFLLLLNLWMHLRRRQIRRAEAIPEEG</sequence>
<accession>A0A917ES61</accession>
<protein>
    <submittedName>
        <fullName evidence="2">Uncharacterized protein</fullName>
    </submittedName>
</protein>
<feature type="transmembrane region" description="Helical" evidence="1">
    <location>
        <begin position="35"/>
        <end position="53"/>
    </location>
</feature>
<keyword evidence="1" id="KW-0472">Membrane</keyword>
<dbReference type="AlphaFoldDB" id="A0A917ES61"/>
<evidence type="ECO:0000313" key="2">
    <source>
        <dbReference type="EMBL" id="GGE73677.1"/>
    </source>
</evidence>
<keyword evidence="1" id="KW-1133">Transmembrane helix</keyword>
<name>A0A917ES61_9MICC</name>
<evidence type="ECO:0000313" key="3">
    <source>
        <dbReference type="Proteomes" id="UP000633136"/>
    </source>
</evidence>
<reference evidence="2" key="2">
    <citation type="submission" date="2020-09" db="EMBL/GenBank/DDBJ databases">
        <authorList>
            <person name="Sun Q."/>
            <person name="Zhou Y."/>
        </authorList>
    </citation>
    <scope>NUCLEOTIDE SEQUENCE</scope>
    <source>
        <strain evidence="2">CGMCC 1.15388</strain>
    </source>
</reference>
<keyword evidence="3" id="KW-1185">Reference proteome</keyword>
<reference evidence="2" key="1">
    <citation type="journal article" date="2014" name="Int. J. Syst. Evol. Microbiol.">
        <title>Complete genome sequence of Corynebacterium casei LMG S-19264T (=DSM 44701T), isolated from a smear-ripened cheese.</title>
        <authorList>
            <consortium name="US DOE Joint Genome Institute (JGI-PGF)"/>
            <person name="Walter F."/>
            <person name="Albersmeier A."/>
            <person name="Kalinowski J."/>
            <person name="Ruckert C."/>
        </authorList>
    </citation>
    <scope>NUCLEOTIDE SEQUENCE</scope>
    <source>
        <strain evidence="2">CGMCC 1.15388</strain>
    </source>
</reference>
<dbReference type="EMBL" id="BMIS01000009">
    <property type="protein sequence ID" value="GGE73677.1"/>
    <property type="molecule type" value="Genomic_DNA"/>
</dbReference>
<organism evidence="2 3">
    <name type="scientific">Nesterenkonia cremea</name>
    <dbReference type="NCBI Taxonomy" id="1882340"/>
    <lineage>
        <taxon>Bacteria</taxon>
        <taxon>Bacillati</taxon>
        <taxon>Actinomycetota</taxon>
        <taxon>Actinomycetes</taxon>
        <taxon>Micrococcales</taxon>
        <taxon>Micrococcaceae</taxon>
        <taxon>Nesterenkonia</taxon>
    </lineage>
</organism>
<comment type="caution">
    <text evidence="2">The sequence shown here is derived from an EMBL/GenBank/DDBJ whole genome shotgun (WGS) entry which is preliminary data.</text>
</comment>